<keyword evidence="2" id="KW-0732">Signal</keyword>
<protein>
    <recommendedName>
        <fullName evidence="5">Sorbosone dehydrogenase family protein</fullName>
    </recommendedName>
</protein>
<dbReference type="Proteomes" id="UP000320231">
    <property type="component" value="Chromosome"/>
</dbReference>
<dbReference type="AlphaFoldDB" id="A0A455U1N9"/>
<organism evidence="3 4">
    <name type="scientific">Vreelandella sulfidaeris</name>
    <dbReference type="NCBI Taxonomy" id="115553"/>
    <lineage>
        <taxon>Bacteria</taxon>
        <taxon>Pseudomonadati</taxon>
        <taxon>Pseudomonadota</taxon>
        <taxon>Gammaproteobacteria</taxon>
        <taxon>Oceanospirillales</taxon>
        <taxon>Halomonadaceae</taxon>
        <taxon>Vreelandella</taxon>
    </lineage>
</organism>
<evidence type="ECO:0000313" key="4">
    <source>
        <dbReference type="Proteomes" id="UP000320231"/>
    </source>
</evidence>
<feature type="region of interest" description="Disordered" evidence="1">
    <location>
        <begin position="24"/>
        <end position="52"/>
    </location>
</feature>
<reference evidence="3 4" key="1">
    <citation type="journal article" date="2019" name="Microbiol. Resour. Announc.">
        <title>Complete Genome Sequence of Halomonas sulfidaeris Strain Esulfide1 Isolated from a Metal Sulfide Rock at a Depth of 2,200 Meters, Obtained Using Nanopore Sequencing.</title>
        <authorList>
            <person name="Saito M."/>
            <person name="Nishigata A."/>
            <person name="Galipon J."/>
            <person name="Arakawa K."/>
        </authorList>
    </citation>
    <scope>NUCLEOTIDE SEQUENCE [LARGE SCALE GENOMIC DNA]</scope>
    <source>
        <strain evidence="3 4">ATCC BAA-803</strain>
    </source>
</reference>
<evidence type="ECO:0000313" key="3">
    <source>
        <dbReference type="EMBL" id="BBI59886.1"/>
    </source>
</evidence>
<accession>A0A455U1N9</accession>
<evidence type="ECO:0008006" key="5">
    <source>
        <dbReference type="Google" id="ProtNLM"/>
    </source>
</evidence>
<evidence type="ECO:0000256" key="2">
    <source>
        <dbReference type="SAM" id="SignalP"/>
    </source>
</evidence>
<proteinExistence type="predicted"/>
<name>A0A455U1N9_9GAMM</name>
<dbReference type="EMBL" id="AP019514">
    <property type="protein sequence ID" value="BBI59886.1"/>
    <property type="molecule type" value="Genomic_DNA"/>
</dbReference>
<dbReference type="KEGG" id="hsr:HSBAA_11920"/>
<feature type="signal peptide" evidence="2">
    <location>
        <begin position="1"/>
        <end position="24"/>
    </location>
</feature>
<sequence>MKLKLTSLFAAPLSVLLVAGGASAQSEQDYGPNPDLPEPQRGLLPDMTVPEPAEWGDQLPTVPDGYTITAIATDLQIPRQTLVLPNGDILVAEGSGGNAPKLKPKDFIAGYIKAKAPPPLRAATD</sequence>
<gene>
    <name evidence="3" type="ORF">HSBAA_11920</name>
</gene>
<evidence type="ECO:0000256" key="1">
    <source>
        <dbReference type="SAM" id="MobiDB-lite"/>
    </source>
</evidence>
<feature type="chain" id="PRO_5019819606" description="Sorbosone dehydrogenase family protein" evidence="2">
    <location>
        <begin position="25"/>
        <end position="125"/>
    </location>
</feature>